<dbReference type="Proteomes" id="UP000005150">
    <property type="component" value="Unassembled WGS sequence"/>
</dbReference>
<evidence type="ECO:0000313" key="2">
    <source>
        <dbReference type="Proteomes" id="UP000005150"/>
    </source>
</evidence>
<proteinExistence type="predicted"/>
<accession>I8YZY9</accession>
<comment type="caution">
    <text evidence="1">The sequence shown here is derived from an EMBL/GenBank/DDBJ whole genome shotgun (WGS) entry which is preliminary data.</text>
</comment>
<dbReference type="EMBL" id="AGXV01000011">
    <property type="protein sequence ID" value="EIY68182.1"/>
    <property type="molecule type" value="Genomic_DNA"/>
</dbReference>
<dbReference type="AlphaFoldDB" id="I8YZY9"/>
<dbReference type="PATRIC" id="fig|997887.3.peg.951"/>
<reference evidence="1 2" key="1">
    <citation type="submission" date="2012-02" db="EMBL/GenBank/DDBJ databases">
        <title>The Genome Sequence of Bacteroides salyersiae CL02T12C01.</title>
        <authorList>
            <consortium name="The Broad Institute Genome Sequencing Platform"/>
            <person name="Earl A."/>
            <person name="Ward D."/>
            <person name="Feldgarden M."/>
            <person name="Gevers D."/>
            <person name="Zitomersky N.L."/>
            <person name="Coyne M.J."/>
            <person name="Comstock L.E."/>
            <person name="Young S.K."/>
            <person name="Zeng Q."/>
            <person name="Gargeya S."/>
            <person name="Fitzgerald M."/>
            <person name="Haas B."/>
            <person name="Abouelleil A."/>
            <person name="Alvarado L."/>
            <person name="Arachchi H.M."/>
            <person name="Berlin A."/>
            <person name="Chapman S.B."/>
            <person name="Gearin G."/>
            <person name="Goldberg J."/>
            <person name="Griggs A."/>
            <person name="Gujja S."/>
            <person name="Hansen M."/>
            <person name="Heiman D."/>
            <person name="Howarth C."/>
            <person name="Larimer J."/>
            <person name="Lui A."/>
            <person name="MacDonald P.J.P."/>
            <person name="McCowen C."/>
            <person name="Montmayeur A."/>
            <person name="Murphy C."/>
            <person name="Neiman D."/>
            <person name="Pearson M."/>
            <person name="Priest M."/>
            <person name="Roberts A."/>
            <person name="Saif S."/>
            <person name="Shea T."/>
            <person name="Sisk P."/>
            <person name="Stolte C."/>
            <person name="Sykes S."/>
            <person name="Wortman J."/>
            <person name="Nusbaum C."/>
            <person name="Birren B."/>
        </authorList>
    </citation>
    <scope>NUCLEOTIDE SEQUENCE [LARGE SCALE GENOMIC DNA]</scope>
    <source>
        <strain evidence="1 2">CL02T12C01</strain>
    </source>
</reference>
<sequence>MKRYNLSQIMKSAWRKFKKSNGEKTFSECLKSAWKFAKMQDSFSDDNVSKRDREFANNLNEEIRRSAKATPSKAYNDLSIPASAYYNSNSKGLYGARYVGD</sequence>
<organism evidence="1 2">
    <name type="scientific">Bacteroides salyersiae CL02T12C01</name>
    <dbReference type="NCBI Taxonomy" id="997887"/>
    <lineage>
        <taxon>Bacteria</taxon>
        <taxon>Pseudomonadati</taxon>
        <taxon>Bacteroidota</taxon>
        <taxon>Bacteroidia</taxon>
        <taxon>Bacteroidales</taxon>
        <taxon>Bacteroidaceae</taxon>
        <taxon>Bacteroides</taxon>
    </lineage>
</organism>
<dbReference type="HOGENOM" id="CLU_2340970_0_0_10"/>
<evidence type="ECO:0000313" key="1">
    <source>
        <dbReference type="EMBL" id="EIY68182.1"/>
    </source>
</evidence>
<gene>
    <name evidence="1" type="ORF">HMPREF1071_00914</name>
</gene>
<dbReference type="RefSeq" id="WP_007478913.1">
    <property type="nucleotide sequence ID" value="NZ_JH724307.1"/>
</dbReference>
<protein>
    <submittedName>
        <fullName evidence="1">Uncharacterized protein</fullName>
    </submittedName>
</protein>
<keyword evidence="2" id="KW-1185">Reference proteome</keyword>
<name>I8YZY9_9BACE</name>